<evidence type="ECO:0000313" key="1">
    <source>
        <dbReference type="EMBL" id="KAG5572014.1"/>
    </source>
</evidence>
<evidence type="ECO:0000313" key="2">
    <source>
        <dbReference type="Proteomes" id="UP000824120"/>
    </source>
</evidence>
<dbReference type="AlphaFoldDB" id="A0A9J5WAM7"/>
<dbReference type="InterPro" id="IPR027417">
    <property type="entry name" value="P-loop_NTPase"/>
</dbReference>
<gene>
    <name evidence="1" type="ORF">H5410_061780</name>
</gene>
<accession>A0A9J5WAM7</accession>
<name>A0A9J5WAM7_SOLCO</name>
<reference evidence="1 2" key="1">
    <citation type="submission" date="2020-09" db="EMBL/GenBank/DDBJ databases">
        <title>De no assembly of potato wild relative species, Solanum commersonii.</title>
        <authorList>
            <person name="Cho K."/>
        </authorList>
    </citation>
    <scope>NUCLEOTIDE SEQUENCE [LARGE SCALE GENOMIC DNA]</scope>
    <source>
        <strain evidence="1">LZ3.2</strain>
        <tissue evidence="1">Leaf</tissue>
    </source>
</reference>
<organism evidence="1 2">
    <name type="scientific">Solanum commersonii</name>
    <name type="common">Commerson's wild potato</name>
    <name type="synonym">Commerson's nightshade</name>
    <dbReference type="NCBI Taxonomy" id="4109"/>
    <lineage>
        <taxon>Eukaryota</taxon>
        <taxon>Viridiplantae</taxon>
        <taxon>Streptophyta</taxon>
        <taxon>Embryophyta</taxon>
        <taxon>Tracheophyta</taxon>
        <taxon>Spermatophyta</taxon>
        <taxon>Magnoliopsida</taxon>
        <taxon>eudicotyledons</taxon>
        <taxon>Gunneridae</taxon>
        <taxon>Pentapetalae</taxon>
        <taxon>asterids</taxon>
        <taxon>lamiids</taxon>
        <taxon>Solanales</taxon>
        <taxon>Solanaceae</taxon>
        <taxon>Solanoideae</taxon>
        <taxon>Solaneae</taxon>
        <taxon>Solanum</taxon>
    </lineage>
</organism>
<protein>
    <submittedName>
        <fullName evidence="1">Uncharacterized protein</fullName>
    </submittedName>
</protein>
<sequence length="121" mass="13867">MHPSVSNIGSYYGVKDPVTASYANTLEWKSPKKVVIVMGATRMGKSKLYIDLADHFPIIVVNKDKIKVYKKNDISQPYIKTSIENELANRSMERLDLLVLLDPLQSPPYIFYERNHILLDL</sequence>
<proteinExistence type="predicted"/>
<dbReference type="EMBL" id="JACXVP010000012">
    <property type="protein sequence ID" value="KAG5572014.1"/>
    <property type="molecule type" value="Genomic_DNA"/>
</dbReference>
<dbReference type="OrthoDB" id="775260at2759"/>
<keyword evidence="2" id="KW-1185">Reference proteome</keyword>
<dbReference type="Gene3D" id="3.40.50.300">
    <property type="entry name" value="P-loop containing nucleotide triphosphate hydrolases"/>
    <property type="match status" value="1"/>
</dbReference>
<dbReference type="Proteomes" id="UP000824120">
    <property type="component" value="Chromosome 12"/>
</dbReference>
<comment type="caution">
    <text evidence="1">The sequence shown here is derived from an EMBL/GenBank/DDBJ whole genome shotgun (WGS) entry which is preliminary data.</text>
</comment>